<evidence type="ECO:0000313" key="7">
    <source>
        <dbReference type="Proteomes" id="UP000237347"/>
    </source>
</evidence>
<evidence type="ECO:0000256" key="2">
    <source>
        <dbReference type="ARBA" id="ARBA00022692"/>
    </source>
</evidence>
<keyword evidence="2 5" id="KW-0812">Transmembrane</keyword>
<comment type="caution">
    <text evidence="6">The sequence shown here is derived from an EMBL/GenBank/DDBJ whole genome shotgun (WGS) entry which is preliminary data.</text>
</comment>
<dbReference type="Pfam" id="PF02535">
    <property type="entry name" value="Zip"/>
    <property type="match status" value="1"/>
</dbReference>
<dbReference type="GO" id="GO:0005886">
    <property type="term" value="C:plasma membrane"/>
    <property type="evidence" value="ECO:0007669"/>
    <property type="project" value="TreeGrafter"/>
</dbReference>
<dbReference type="PANTHER" id="PTHR11040">
    <property type="entry name" value="ZINC/IRON TRANSPORTER"/>
    <property type="match status" value="1"/>
</dbReference>
<dbReference type="InterPro" id="IPR003689">
    <property type="entry name" value="ZIP"/>
</dbReference>
<evidence type="ECO:0000256" key="5">
    <source>
        <dbReference type="SAM" id="Phobius"/>
    </source>
</evidence>
<feature type="transmembrane region" description="Helical" evidence="5">
    <location>
        <begin position="83"/>
        <end position="102"/>
    </location>
</feature>
<keyword evidence="7" id="KW-1185">Reference proteome</keyword>
<name>A0AAW0LHW1_QUESU</name>
<feature type="transmembrane region" description="Helical" evidence="5">
    <location>
        <begin position="20"/>
        <end position="41"/>
    </location>
</feature>
<dbReference type="EMBL" id="PKMF04000100">
    <property type="protein sequence ID" value="KAK7850497.1"/>
    <property type="molecule type" value="Genomic_DNA"/>
</dbReference>
<dbReference type="Proteomes" id="UP000237347">
    <property type="component" value="Unassembled WGS sequence"/>
</dbReference>
<dbReference type="GO" id="GO:0005385">
    <property type="term" value="F:zinc ion transmembrane transporter activity"/>
    <property type="evidence" value="ECO:0007669"/>
    <property type="project" value="TreeGrafter"/>
</dbReference>
<evidence type="ECO:0000256" key="4">
    <source>
        <dbReference type="ARBA" id="ARBA00023136"/>
    </source>
</evidence>
<gene>
    <name evidence="6" type="primary">ZIP4_3</name>
    <name evidence="6" type="ORF">CFP56_000826</name>
</gene>
<keyword evidence="4 5" id="KW-0472">Membrane</keyword>
<evidence type="ECO:0000256" key="1">
    <source>
        <dbReference type="ARBA" id="ARBA00004141"/>
    </source>
</evidence>
<protein>
    <submittedName>
        <fullName evidence="6">Zinc transporter 4</fullName>
    </submittedName>
</protein>
<reference evidence="6 7" key="1">
    <citation type="journal article" date="2018" name="Sci. Data">
        <title>The draft genome sequence of cork oak.</title>
        <authorList>
            <person name="Ramos A.M."/>
            <person name="Usie A."/>
            <person name="Barbosa P."/>
            <person name="Barros P.M."/>
            <person name="Capote T."/>
            <person name="Chaves I."/>
            <person name="Simoes F."/>
            <person name="Abreu I."/>
            <person name="Carrasquinho I."/>
            <person name="Faro C."/>
            <person name="Guimaraes J.B."/>
            <person name="Mendonca D."/>
            <person name="Nobrega F."/>
            <person name="Rodrigues L."/>
            <person name="Saibo N.J.M."/>
            <person name="Varela M.C."/>
            <person name="Egas C."/>
            <person name="Matos J."/>
            <person name="Miguel C.M."/>
            <person name="Oliveira M.M."/>
            <person name="Ricardo C.P."/>
            <person name="Goncalves S."/>
        </authorList>
    </citation>
    <scope>NUCLEOTIDE SEQUENCE [LARGE SCALE GENOMIC DNA]</scope>
    <source>
        <strain evidence="7">cv. HL8</strain>
    </source>
</reference>
<dbReference type="PANTHER" id="PTHR11040:SF181">
    <property type="entry name" value="ZINC TRANSPORTER 1"/>
    <property type="match status" value="1"/>
</dbReference>
<organism evidence="6 7">
    <name type="scientific">Quercus suber</name>
    <name type="common">Cork oak</name>
    <dbReference type="NCBI Taxonomy" id="58331"/>
    <lineage>
        <taxon>Eukaryota</taxon>
        <taxon>Viridiplantae</taxon>
        <taxon>Streptophyta</taxon>
        <taxon>Embryophyta</taxon>
        <taxon>Tracheophyta</taxon>
        <taxon>Spermatophyta</taxon>
        <taxon>Magnoliopsida</taxon>
        <taxon>eudicotyledons</taxon>
        <taxon>Gunneridae</taxon>
        <taxon>Pentapetalae</taxon>
        <taxon>rosids</taxon>
        <taxon>fabids</taxon>
        <taxon>Fagales</taxon>
        <taxon>Fagaceae</taxon>
        <taxon>Quercus</taxon>
    </lineage>
</organism>
<accession>A0AAW0LHW1</accession>
<evidence type="ECO:0000313" key="6">
    <source>
        <dbReference type="EMBL" id="KAK7850497.1"/>
    </source>
</evidence>
<evidence type="ECO:0000256" key="3">
    <source>
        <dbReference type="ARBA" id="ARBA00022989"/>
    </source>
</evidence>
<sequence>MNPRLQNNLRIQLGSNVSLLLGLDVLELGIVFHSVFIGVDMGASQSVATIRPLLVALSFHQFFEGVGLGGCTAQAQFKSKSSAIMSFFFSLTTPLGIVVGIGRSSTYNDNSRTALIVEGTFNALAAGIYSHIYGTC</sequence>
<comment type="subcellular location">
    <subcellularLocation>
        <location evidence="1">Membrane</location>
        <topology evidence="1">Multi-pass membrane protein</topology>
    </subcellularLocation>
</comment>
<keyword evidence="3 5" id="KW-1133">Transmembrane helix</keyword>
<dbReference type="AlphaFoldDB" id="A0AAW0LHW1"/>
<proteinExistence type="predicted"/>